<dbReference type="EMBL" id="AVPE01000002">
    <property type="protein sequence ID" value="KGX93578.1"/>
    <property type="molecule type" value="Genomic_DNA"/>
</dbReference>
<comment type="cofactor">
    <cofactor evidence="1">
        <name>FMN</name>
        <dbReference type="ChEBI" id="CHEBI:58210"/>
    </cofactor>
</comment>
<keyword evidence="6" id="KW-1185">Reference proteome</keyword>
<dbReference type="GO" id="GO:0016646">
    <property type="term" value="F:oxidoreductase activity, acting on the CH-NH group of donors, NAD or NADP as acceptor"/>
    <property type="evidence" value="ECO:0007669"/>
    <property type="project" value="UniProtKB-ARBA"/>
</dbReference>
<proteinExistence type="inferred from homology"/>
<evidence type="ECO:0000256" key="1">
    <source>
        <dbReference type="ARBA" id="ARBA00001917"/>
    </source>
</evidence>
<dbReference type="RefSeq" id="WP_026802157.1">
    <property type="nucleotide sequence ID" value="NZ_AVPE01000002.1"/>
</dbReference>
<reference evidence="5 6" key="1">
    <citation type="submission" date="2013-08" db="EMBL/GenBank/DDBJ databases">
        <authorList>
            <person name="Huang J."/>
            <person name="Wang G."/>
        </authorList>
    </citation>
    <scope>NUCLEOTIDE SEQUENCE [LARGE SCALE GENOMIC DNA]</scope>
    <source>
        <strain evidence="5 6">JSM 076056</strain>
    </source>
</reference>
<organism evidence="5 6">
    <name type="scientific">Pontibacillus halophilus JSM 076056 = DSM 19796</name>
    <dbReference type="NCBI Taxonomy" id="1385510"/>
    <lineage>
        <taxon>Bacteria</taxon>
        <taxon>Bacillati</taxon>
        <taxon>Bacillota</taxon>
        <taxon>Bacilli</taxon>
        <taxon>Bacillales</taxon>
        <taxon>Bacillaceae</taxon>
        <taxon>Pontibacillus</taxon>
    </lineage>
</organism>
<dbReference type="STRING" id="1385510.GCA_000425205_01141"/>
<comment type="caution">
    <text evidence="5">The sequence shown here is derived from an EMBL/GenBank/DDBJ whole genome shotgun (WGS) entry which is preliminary data.</text>
</comment>
<dbReference type="eggNOG" id="COG1853">
    <property type="taxonomic scope" value="Bacteria"/>
</dbReference>
<comment type="similarity">
    <text evidence="3">Belongs to the flavoredoxin family.</text>
</comment>
<evidence type="ECO:0000256" key="2">
    <source>
        <dbReference type="ARBA" id="ARBA00022630"/>
    </source>
</evidence>
<protein>
    <submittedName>
        <fullName evidence="5">Flavin oxidoreductase</fullName>
    </submittedName>
</protein>
<evidence type="ECO:0000313" key="6">
    <source>
        <dbReference type="Proteomes" id="UP000030528"/>
    </source>
</evidence>
<name>A0A0A5GQS2_9BACI</name>
<feature type="domain" description="Flavin reductase like" evidence="4">
    <location>
        <begin position="10"/>
        <end position="150"/>
    </location>
</feature>
<dbReference type="Proteomes" id="UP000030528">
    <property type="component" value="Unassembled WGS sequence"/>
</dbReference>
<evidence type="ECO:0000256" key="3">
    <source>
        <dbReference type="ARBA" id="ARBA00038054"/>
    </source>
</evidence>
<dbReference type="GO" id="GO:0010181">
    <property type="term" value="F:FMN binding"/>
    <property type="evidence" value="ECO:0007669"/>
    <property type="project" value="InterPro"/>
</dbReference>
<evidence type="ECO:0000259" key="4">
    <source>
        <dbReference type="SMART" id="SM00903"/>
    </source>
</evidence>
<gene>
    <name evidence="5" type="ORF">N781_11160</name>
</gene>
<dbReference type="Gene3D" id="2.30.110.10">
    <property type="entry name" value="Electron Transport, Fmn-binding Protein, Chain A"/>
    <property type="match status" value="1"/>
</dbReference>
<dbReference type="InterPro" id="IPR012349">
    <property type="entry name" value="Split_barrel_FMN-bd"/>
</dbReference>
<sequence>MLKSIENVKMHSYPGMVAVIGTRTERGVNFMAVGWHAYLSMSPPKYGIAVGRERYTYKALKSQQAFTVNFLSAAHSEFIQLCGTASGVEIEKASCASYRVEIGGVLSAPFLTDAYLVYECEVEEFMDVGDHDWVVASILSCKMDRTMFQENGLPNFSKLQIPLYLGRSTYITLDDKVKHEEYMNPHSIKEKS</sequence>
<accession>A0A0A5GQS2</accession>
<dbReference type="AlphaFoldDB" id="A0A0A5GQS2"/>
<dbReference type="OrthoDB" id="9794638at2"/>
<dbReference type="SUPFAM" id="SSF50475">
    <property type="entry name" value="FMN-binding split barrel"/>
    <property type="match status" value="1"/>
</dbReference>
<dbReference type="InterPro" id="IPR052174">
    <property type="entry name" value="Flavoredoxin"/>
</dbReference>
<dbReference type="InterPro" id="IPR002563">
    <property type="entry name" value="Flavin_Rdtase-like_dom"/>
</dbReference>
<keyword evidence="2" id="KW-0285">Flavoprotein</keyword>
<dbReference type="PANTHER" id="PTHR43567">
    <property type="entry name" value="FLAVOREDOXIN-RELATED-RELATED"/>
    <property type="match status" value="1"/>
</dbReference>
<evidence type="ECO:0000313" key="5">
    <source>
        <dbReference type="EMBL" id="KGX93578.1"/>
    </source>
</evidence>
<dbReference type="SMART" id="SM00903">
    <property type="entry name" value="Flavin_Reduct"/>
    <property type="match status" value="1"/>
</dbReference>
<dbReference type="Pfam" id="PF01613">
    <property type="entry name" value="Flavin_Reduct"/>
    <property type="match status" value="1"/>
</dbReference>
<dbReference type="PANTHER" id="PTHR43567:SF1">
    <property type="entry name" value="FLAVOREDOXIN"/>
    <property type="match status" value="1"/>
</dbReference>